<dbReference type="Proteomes" id="UP001589896">
    <property type="component" value="Unassembled WGS sequence"/>
</dbReference>
<dbReference type="EMBL" id="JBHLTG010000006">
    <property type="protein sequence ID" value="MFC0680649.1"/>
    <property type="molecule type" value="Genomic_DNA"/>
</dbReference>
<accession>A0ABV6RVN7</accession>
<comment type="caution">
    <text evidence="4">The sequence shown here is derived from an EMBL/GenBank/DDBJ whole genome shotgun (WGS) entry which is preliminary data.</text>
</comment>
<reference evidence="4 5" key="1">
    <citation type="submission" date="2024-09" db="EMBL/GenBank/DDBJ databases">
        <authorList>
            <person name="Sun Q."/>
            <person name="Mori K."/>
        </authorList>
    </citation>
    <scope>NUCLEOTIDE SEQUENCE [LARGE SCALE GENOMIC DNA]</scope>
    <source>
        <strain evidence="4 5">KCTC 23076</strain>
    </source>
</reference>
<dbReference type="SUPFAM" id="SSF53850">
    <property type="entry name" value="Periplasmic binding protein-like II"/>
    <property type="match status" value="1"/>
</dbReference>
<comment type="subcellular location">
    <subcellularLocation>
        <location evidence="1">Periplasm</location>
    </subcellularLocation>
</comment>
<dbReference type="InterPro" id="IPR006059">
    <property type="entry name" value="SBP"/>
</dbReference>
<evidence type="ECO:0000313" key="4">
    <source>
        <dbReference type="EMBL" id="MFC0680649.1"/>
    </source>
</evidence>
<dbReference type="Pfam" id="PF01547">
    <property type="entry name" value="SBP_bac_1"/>
    <property type="match status" value="1"/>
</dbReference>
<sequence length="369" mass="39437">MQTLVDEYGEDASLEMDYLGADMDQKIQLLASQDALPTFFQVGTPSQIIELADAGKIVDLEPVLEELGVLDKLSPFSVDIIKGLYGGKLVGLPLEVAIEGFWYNTALFEEHGLETPETWADLDEAAATLQEAGIQPIATAGKAGWPVTRLVSGYIHRNVGPDALTAVRDGDAEFTDPEYLAGAEAIADFADKGYFGEGVAALDYDPALDLFLQGKAAIYYMGTWATAAFNDAERNQIGEENIGFFPIPAVDGGAGNAEQTPANVGLPMAVTAKTLTPEVEQFLKYLVENYGDVAMEKLDLITGFETDLEPKSRLVAEIADRLDGITDAVPWFESHQSPEGTSVSQGAGGALAAGDITAQQFMEQVQAAQ</sequence>
<name>A0ABV6RVN7_9GAMM</name>
<evidence type="ECO:0000313" key="5">
    <source>
        <dbReference type="Proteomes" id="UP001589896"/>
    </source>
</evidence>
<protein>
    <submittedName>
        <fullName evidence="4">ABC transporter substrate-binding protein</fullName>
    </submittedName>
</protein>
<dbReference type="PANTHER" id="PTHR43649">
    <property type="entry name" value="ARABINOSE-BINDING PROTEIN-RELATED"/>
    <property type="match status" value="1"/>
</dbReference>
<evidence type="ECO:0000256" key="3">
    <source>
        <dbReference type="ARBA" id="ARBA00022448"/>
    </source>
</evidence>
<dbReference type="PANTHER" id="PTHR43649:SF29">
    <property type="entry name" value="OSMOPROTECTIVE COMPOUNDS-BINDING PROTEIN GGTB"/>
    <property type="match status" value="1"/>
</dbReference>
<keyword evidence="5" id="KW-1185">Reference proteome</keyword>
<keyword evidence="3" id="KW-0813">Transport</keyword>
<evidence type="ECO:0000256" key="1">
    <source>
        <dbReference type="ARBA" id="ARBA00004418"/>
    </source>
</evidence>
<organism evidence="4 5">
    <name type="scientific">Lysobacter korlensis</name>
    <dbReference type="NCBI Taxonomy" id="553636"/>
    <lineage>
        <taxon>Bacteria</taxon>
        <taxon>Pseudomonadati</taxon>
        <taxon>Pseudomonadota</taxon>
        <taxon>Gammaproteobacteria</taxon>
        <taxon>Lysobacterales</taxon>
        <taxon>Lysobacteraceae</taxon>
        <taxon>Lysobacter</taxon>
    </lineage>
</organism>
<comment type="similarity">
    <text evidence="2">Belongs to the bacterial solute-binding protein 1 family.</text>
</comment>
<evidence type="ECO:0000256" key="2">
    <source>
        <dbReference type="ARBA" id="ARBA00008520"/>
    </source>
</evidence>
<dbReference type="RefSeq" id="WP_386672585.1">
    <property type="nucleotide sequence ID" value="NZ_JBHLTG010000006.1"/>
</dbReference>
<dbReference type="InterPro" id="IPR050490">
    <property type="entry name" value="Bact_solute-bd_prot1"/>
</dbReference>
<dbReference type="Gene3D" id="3.40.190.10">
    <property type="entry name" value="Periplasmic binding protein-like II"/>
    <property type="match status" value="2"/>
</dbReference>
<gene>
    <name evidence="4" type="ORF">ACFFGH_22695</name>
</gene>
<proteinExistence type="inferred from homology"/>